<protein>
    <submittedName>
        <fullName evidence="7">Sigma-70 family RNA polymerase sigma factor</fullName>
    </submittedName>
</protein>
<dbReference type="NCBIfam" id="TIGR02937">
    <property type="entry name" value="sigma70-ECF"/>
    <property type="match status" value="1"/>
</dbReference>
<keyword evidence="8" id="KW-1185">Reference proteome</keyword>
<name>A0ABT7LA62_9BACI</name>
<dbReference type="Pfam" id="PF08281">
    <property type="entry name" value="Sigma70_r4_2"/>
    <property type="match status" value="1"/>
</dbReference>
<evidence type="ECO:0000259" key="5">
    <source>
        <dbReference type="Pfam" id="PF04542"/>
    </source>
</evidence>
<dbReference type="Gene3D" id="1.10.1740.10">
    <property type="match status" value="1"/>
</dbReference>
<evidence type="ECO:0000313" key="7">
    <source>
        <dbReference type="EMBL" id="MDL4842075.1"/>
    </source>
</evidence>
<dbReference type="CDD" id="cd06171">
    <property type="entry name" value="Sigma70_r4"/>
    <property type="match status" value="1"/>
</dbReference>
<evidence type="ECO:0000256" key="1">
    <source>
        <dbReference type="ARBA" id="ARBA00010641"/>
    </source>
</evidence>
<evidence type="ECO:0000259" key="6">
    <source>
        <dbReference type="Pfam" id="PF08281"/>
    </source>
</evidence>
<dbReference type="Pfam" id="PF04542">
    <property type="entry name" value="Sigma70_r2"/>
    <property type="match status" value="1"/>
</dbReference>
<dbReference type="InterPro" id="IPR007627">
    <property type="entry name" value="RNA_pol_sigma70_r2"/>
</dbReference>
<evidence type="ECO:0000256" key="4">
    <source>
        <dbReference type="ARBA" id="ARBA00023163"/>
    </source>
</evidence>
<dbReference type="InterPro" id="IPR014300">
    <property type="entry name" value="RNA_pol_sigma-V"/>
</dbReference>
<sequence>MYSKSDVKKAIKGNKKAFEKIIEFEKDRLYRIAYLYVKNENDAVEIVQQTAYKAFISIDKLKKPEQSSAWLKRIAINNSIDFLRQQKKVTPFIKETLEAIPAKEINIDDKMDLYQLIDQLDERQKTIIILKYYEDLPNHEIAKIIGCPEGTVKSSLHRTLLMLRRKMEGGCINE</sequence>
<comment type="similarity">
    <text evidence="1">Belongs to the sigma-70 factor family. ECF subfamily.</text>
</comment>
<feature type="domain" description="RNA polymerase sigma-70 region 2" evidence="5">
    <location>
        <begin position="26"/>
        <end position="88"/>
    </location>
</feature>
<proteinExistence type="inferred from homology"/>
<accession>A0ABT7LA62</accession>
<dbReference type="InterPro" id="IPR036388">
    <property type="entry name" value="WH-like_DNA-bd_sf"/>
</dbReference>
<dbReference type="InterPro" id="IPR039425">
    <property type="entry name" value="RNA_pol_sigma-70-like"/>
</dbReference>
<dbReference type="PANTHER" id="PTHR43133">
    <property type="entry name" value="RNA POLYMERASE ECF-TYPE SIGMA FACTO"/>
    <property type="match status" value="1"/>
</dbReference>
<organism evidence="7 8">
    <name type="scientific">Aquibacillus rhizosphaerae</name>
    <dbReference type="NCBI Taxonomy" id="3051431"/>
    <lineage>
        <taxon>Bacteria</taxon>
        <taxon>Bacillati</taxon>
        <taxon>Bacillota</taxon>
        <taxon>Bacilli</taxon>
        <taxon>Bacillales</taxon>
        <taxon>Bacillaceae</taxon>
        <taxon>Aquibacillus</taxon>
    </lineage>
</organism>
<dbReference type="RefSeq" id="WP_285933364.1">
    <property type="nucleotide sequence ID" value="NZ_JASTZU010000053.1"/>
</dbReference>
<evidence type="ECO:0000313" key="8">
    <source>
        <dbReference type="Proteomes" id="UP001235343"/>
    </source>
</evidence>
<dbReference type="InterPro" id="IPR013249">
    <property type="entry name" value="RNA_pol_sigma70_r4_t2"/>
</dbReference>
<reference evidence="7 8" key="1">
    <citation type="submission" date="2023-06" db="EMBL/GenBank/DDBJ databases">
        <title>Aquibacillus rhizosphaerae LR5S19.</title>
        <authorList>
            <person name="Sun J.-Q."/>
        </authorList>
    </citation>
    <scope>NUCLEOTIDE SEQUENCE [LARGE SCALE GENOMIC DNA]</scope>
    <source>
        <strain evidence="7 8">LR5S19</strain>
    </source>
</reference>
<gene>
    <name evidence="7" type="ORF">QQS35_16675</name>
</gene>
<evidence type="ECO:0000256" key="3">
    <source>
        <dbReference type="ARBA" id="ARBA00023082"/>
    </source>
</evidence>
<dbReference type="SUPFAM" id="SSF88946">
    <property type="entry name" value="Sigma2 domain of RNA polymerase sigma factors"/>
    <property type="match status" value="1"/>
</dbReference>
<dbReference type="Proteomes" id="UP001235343">
    <property type="component" value="Unassembled WGS sequence"/>
</dbReference>
<dbReference type="EMBL" id="JASTZU010000053">
    <property type="protein sequence ID" value="MDL4842075.1"/>
    <property type="molecule type" value="Genomic_DNA"/>
</dbReference>
<feature type="domain" description="RNA polymerase sigma factor 70 region 4 type 2" evidence="6">
    <location>
        <begin position="111"/>
        <end position="161"/>
    </location>
</feature>
<evidence type="ECO:0000256" key="2">
    <source>
        <dbReference type="ARBA" id="ARBA00023015"/>
    </source>
</evidence>
<dbReference type="NCBIfam" id="TIGR02954">
    <property type="entry name" value="Sig70_famx3"/>
    <property type="match status" value="1"/>
</dbReference>
<dbReference type="InterPro" id="IPR013325">
    <property type="entry name" value="RNA_pol_sigma_r2"/>
</dbReference>
<keyword evidence="3" id="KW-0731">Sigma factor</keyword>
<keyword evidence="2" id="KW-0805">Transcription regulation</keyword>
<dbReference type="InterPro" id="IPR013324">
    <property type="entry name" value="RNA_pol_sigma_r3/r4-like"/>
</dbReference>
<dbReference type="InterPro" id="IPR014284">
    <property type="entry name" value="RNA_pol_sigma-70_dom"/>
</dbReference>
<dbReference type="Gene3D" id="1.10.10.10">
    <property type="entry name" value="Winged helix-like DNA-binding domain superfamily/Winged helix DNA-binding domain"/>
    <property type="match status" value="1"/>
</dbReference>
<comment type="caution">
    <text evidence="7">The sequence shown here is derived from an EMBL/GenBank/DDBJ whole genome shotgun (WGS) entry which is preliminary data.</text>
</comment>
<dbReference type="SUPFAM" id="SSF88659">
    <property type="entry name" value="Sigma3 and sigma4 domains of RNA polymerase sigma factors"/>
    <property type="match status" value="1"/>
</dbReference>
<keyword evidence="4" id="KW-0804">Transcription</keyword>
<dbReference type="PANTHER" id="PTHR43133:SF51">
    <property type="entry name" value="RNA POLYMERASE SIGMA FACTOR"/>
    <property type="match status" value="1"/>
</dbReference>